<dbReference type="KEGG" id="bbae:FRD01_07265"/>
<dbReference type="Pfam" id="PF04545">
    <property type="entry name" value="Sigma70_r4"/>
    <property type="match status" value="1"/>
</dbReference>
<sequence length="202" mass="23015">MTRDNPKRLLEVRLFTGAIPSGQPSTLVVDKSRSPPIPFIHAYTTHTPRTVEIMAKSEQTRRTANARGARKGLRRSKTIALKRLTEEERKATEALLDQLEHLRPKHRDDCRMADRPCPYVSCKYHLFLDVNPHTGSIKLNFPDLEVWELSETCALDVADRGGITLEEVGELLNLTRERIRQVEATGLEKLRVGYDDEPDSDM</sequence>
<evidence type="ECO:0000313" key="2">
    <source>
        <dbReference type="EMBL" id="QED27042.1"/>
    </source>
</evidence>
<protein>
    <submittedName>
        <fullName evidence="2">DNA-binding protein</fullName>
    </submittedName>
</protein>
<proteinExistence type="predicted"/>
<keyword evidence="2" id="KW-0238">DNA-binding</keyword>
<dbReference type="GO" id="GO:0006352">
    <property type="term" value="P:DNA-templated transcription initiation"/>
    <property type="evidence" value="ECO:0007669"/>
    <property type="project" value="InterPro"/>
</dbReference>
<dbReference type="InterPro" id="IPR000943">
    <property type="entry name" value="RNA_pol_sigma70"/>
</dbReference>
<dbReference type="PRINTS" id="PR00046">
    <property type="entry name" value="SIGMA70FCT"/>
</dbReference>
<feature type="domain" description="RNA polymerase sigma-70" evidence="1">
    <location>
        <begin position="164"/>
        <end position="190"/>
    </location>
</feature>
<evidence type="ECO:0000313" key="3">
    <source>
        <dbReference type="Proteomes" id="UP000321595"/>
    </source>
</evidence>
<dbReference type="PROSITE" id="PS00716">
    <property type="entry name" value="SIGMA70_2"/>
    <property type="match status" value="1"/>
</dbReference>
<dbReference type="SUPFAM" id="SSF88659">
    <property type="entry name" value="Sigma3 and sigma4 domains of RNA polymerase sigma factors"/>
    <property type="match status" value="1"/>
</dbReference>
<dbReference type="Gene3D" id="1.10.10.10">
    <property type="entry name" value="Winged helix-like DNA-binding domain superfamily/Winged helix DNA-binding domain"/>
    <property type="match status" value="1"/>
</dbReference>
<dbReference type="InterPro" id="IPR013324">
    <property type="entry name" value="RNA_pol_sigma_r3/r4-like"/>
</dbReference>
<reference evidence="2 3" key="1">
    <citation type="submission" date="2019-08" db="EMBL/GenBank/DDBJ databases">
        <authorList>
            <person name="Liang Q."/>
        </authorList>
    </citation>
    <scope>NUCLEOTIDE SEQUENCE [LARGE SCALE GENOMIC DNA]</scope>
    <source>
        <strain evidence="2 3">V1718</strain>
    </source>
</reference>
<dbReference type="GO" id="GO:0003677">
    <property type="term" value="F:DNA binding"/>
    <property type="evidence" value="ECO:0007669"/>
    <property type="project" value="UniProtKB-KW"/>
</dbReference>
<dbReference type="EMBL" id="CP042467">
    <property type="protein sequence ID" value="QED27042.1"/>
    <property type="molecule type" value="Genomic_DNA"/>
</dbReference>
<name>A0A5B8XMG4_9DELT</name>
<evidence type="ECO:0000259" key="1">
    <source>
        <dbReference type="PROSITE" id="PS00716"/>
    </source>
</evidence>
<keyword evidence="3" id="KW-1185">Reference proteome</keyword>
<organism evidence="2 3">
    <name type="scientific">Microvenator marinus</name>
    <dbReference type="NCBI Taxonomy" id="2600177"/>
    <lineage>
        <taxon>Bacteria</taxon>
        <taxon>Deltaproteobacteria</taxon>
        <taxon>Bradymonadales</taxon>
        <taxon>Microvenatoraceae</taxon>
        <taxon>Microvenator</taxon>
    </lineage>
</organism>
<gene>
    <name evidence="2" type="ORF">FRD01_07265</name>
</gene>
<dbReference type="OrthoDB" id="5509613at2"/>
<accession>A0A5B8XMG4</accession>
<dbReference type="GO" id="GO:0003700">
    <property type="term" value="F:DNA-binding transcription factor activity"/>
    <property type="evidence" value="ECO:0007669"/>
    <property type="project" value="InterPro"/>
</dbReference>
<dbReference type="InterPro" id="IPR036388">
    <property type="entry name" value="WH-like_DNA-bd_sf"/>
</dbReference>
<dbReference type="AlphaFoldDB" id="A0A5B8XMG4"/>
<dbReference type="InterPro" id="IPR007630">
    <property type="entry name" value="RNA_pol_sigma70_r4"/>
</dbReference>
<dbReference type="Proteomes" id="UP000321595">
    <property type="component" value="Chromosome"/>
</dbReference>